<evidence type="ECO:0000313" key="1">
    <source>
        <dbReference type="EMBL" id="OBZ78593.1"/>
    </source>
</evidence>
<proteinExistence type="predicted"/>
<gene>
    <name evidence="1" type="ORF">A0H81_00021</name>
</gene>
<evidence type="ECO:0000313" key="2">
    <source>
        <dbReference type="Proteomes" id="UP000092993"/>
    </source>
</evidence>
<dbReference type="EMBL" id="LUGG01000001">
    <property type="protein sequence ID" value="OBZ78593.1"/>
    <property type="molecule type" value="Genomic_DNA"/>
</dbReference>
<name>A0A1C7MP16_GRIFR</name>
<reference evidence="1 2" key="1">
    <citation type="submission" date="2016-03" db="EMBL/GenBank/DDBJ databases">
        <title>Whole genome sequencing of Grifola frondosa 9006-11.</title>
        <authorList>
            <person name="Min B."/>
            <person name="Park H."/>
            <person name="Kim J.-G."/>
            <person name="Cho H."/>
            <person name="Oh Y.-L."/>
            <person name="Kong W.-S."/>
            <person name="Choi I.-G."/>
        </authorList>
    </citation>
    <scope>NUCLEOTIDE SEQUENCE [LARGE SCALE GENOMIC DNA]</scope>
    <source>
        <strain evidence="1 2">9006-11</strain>
    </source>
</reference>
<sequence>MRKYASLSPIVHSTLIFSNSLLKTLKYTNSNSYWLKCHRSRAILFADLGIFEDILENTLRLEKTPGIAGDM</sequence>
<organism evidence="1 2">
    <name type="scientific">Grifola frondosa</name>
    <name type="common">Maitake</name>
    <name type="synonym">Polyporus frondosus</name>
    <dbReference type="NCBI Taxonomy" id="5627"/>
    <lineage>
        <taxon>Eukaryota</taxon>
        <taxon>Fungi</taxon>
        <taxon>Dikarya</taxon>
        <taxon>Basidiomycota</taxon>
        <taxon>Agaricomycotina</taxon>
        <taxon>Agaricomycetes</taxon>
        <taxon>Polyporales</taxon>
        <taxon>Grifolaceae</taxon>
        <taxon>Grifola</taxon>
    </lineage>
</organism>
<accession>A0A1C7MP16</accession>
<dbReference type="Proteomes" id="UP000092993">
    <property type="component" value="Unassembled WGS sequence"/>
</dbReference>
<comment type="caution">
    <text evidence="1">The sequence shown here is derived from an EMBL/GenBank/DDBJ whole genome shotgun (WGS) entry which is preliminary data.</text>
</comment>
<dbReference type="AlphaFoldDB" id="A0A1C7MP16"/>
<protein>
    <submittedName>
        <fullName evidence="1">Uncharacterized protein</fullName>
    </submittedName>
</protein>
<keyword evidence="2" id="KW-1185">Reference proteome</keyword>